<dbReference type="PANTHER" id="PTHR48079:SF6">
    <property type="entry name" value="NAD(P)-BINDING DOMAIN-CONTAINING PROTEIN-RELATED"/>
    <property type="match status" value="1"/>
</dbReference>
<keyword evidence="3" id="KW-1185">Reference proteome</keyword>
<dbReference type="Pfam" id="PF03435">
    <property type="entry name" value="Sacchrp_dh_NADP"/>
    <property type="match status" value="1"/>
</dbReference>
<dbReference type="Gene3D" id="3.40.50.720">
    <property type="entry name" value="NAD(P)-binding Rossmann-like Domain"/>
    <property type="match status" value="1"/>
</dbReference>
<evidence type="ECO:0000313" key="2">
    <source>
        <dbReference type="EMBL" id="KAL0565076.1"/>
    </source>
</evidence>
<gene>
    <name evidence="2" type="ORF">V5O48_016955</name>
</gene>
<dbReference type="InterPro" id="IPR036291">
    <property type="entry name" value="NAD(P)-bd_dom_sf"/>
</dbReference>
<reference evidence="2 3" key="1">
    <citation type="submission" date="2024-02" db="EMBL/GenBank/DDBJ databases">
        <title>A draft genome for the cacao thread blight pathogen Marasmius crinis-equi.</title>
        <authorList>
            <person name="Cohen S.P."/>
            <person name="Baruah I.K."/>
            <person name="Amoako-Attah I."/>
            <person name="Bukari Y."/>
            <person name="Meinhardt L.W."/>
            <person name="Bailey B.A."/>
        </authorList>
    </citation>
    <scope>NUCLEOTIDE SEQUENCE [LARGE SCALE GENOMIC DNA]</scope>
    <source>
        <strain evidence="2 3">GH-76</strain>
    </source>
</reference>
<dbReference type="SUPFAM" id="SSF51735">
    <property type="entry name" value="NAD(P)-binding Rossmann-fold domains"/>
    <property type="match status" value="1"/>
</dbReference>
<name>A0ABR3EQ96_9AGAR</name>
<dbReference type="InterPro" id="IPR051783">
    <property type="entry name" value="NAD(P)-dependent_oxidoreduct"/>
</dbReference>
<proteinExistence type="predicted"/>
<dbReference type="Proteomes" id="UP001465976">
    <property type="component" value="Unassembled WGS sequence"/>
</dbReference>
<protein>
    <recommendedName>
        <fullName evidence="1">Saccharopine dehydrogenase NADP binding domain-containing protein</fullName>
    </recommendedName>
</protein>
<feature type="domain" description="Saccharopine dehydrogenase NADP binding" evidence="1">
    <location>
        <begin position="11"/>
        <end position="94"/>
    </location>
</feature>
<evidence type="ECO:0000313" key="3">
    <source>
        <dbReference type="Proteomes" id="UP001465976"/>
    </source>
</evidence>
<accession>A0ABR3EQ96</accession>
<dbReference type="EMBL" id="JBAHYK010002431">
    <property type="protein sequence ID" value="KAL0565076.1"/>
    <property type="molecule type" value="Genomic_DNA"/>
</dbReference>
<sequence>MSSSPQKQHKILLLGATGYVGGSVLAHLLTSEDPSIQEAPISVLVRGQDRAEKLAAAYGPRITVTPFDGLHDTELLAKLAEQHDLVINAGTGFHPPSAEALVRGLASRMTQNPSAPRPWLIHTSGDSNISDLPLTQSSHPDREWVDSDPEATFAFEQAEQEKLWYPQRAAELAVLQAGEETGVGVVSLQAPLIFGTGSGVFNQAGVMIPIAMRFVLEKGYGFVLGDGTGVLDKVDVSDLADLYVLVAKDILNNGGRNVPSGRKGIVFPVSGRVLIRQLVEDCLDTAFAAGHLPLPNGPQQKEIRRVDIKEAATTMAGNEAVAETVWAGHRLTKGVVAKERLGWRPTRLEEAWRKDLVDEMHFFLEGKRDVTIASCIGVK</sequence>
<comment type="caution">
    <text evidence="2">The sequence shown here is derived from an EMBL/GenBank/DDBJ whole genome shotgun (WGS) entry which is preliminary data.</text>
</comment>
<dbReference type="InterPro" id="IPR005097">
    <property type="entry name" value="Sacchrp_dh_NADP-bd"/>
</dbReference>
<evidence type="ECO:0000259" key="1">
    <source>
        <dbReference type="Pfam" id="PF03435"/>
    </source>
</evidence>
<dbReference type="PANTHER" id="PTHR48079">
    <property type="entry name" value="PROTEIN YEEZ"/>
    <property type="match status" value="1"/>
</dbReference>
<organism evidence="2 3">
    <name type="scientific">Marasmius crinis-equi</name>
    <dbReference type="NCBI Taxonomy" id="585013"/>
    <lineage>
        <taxon>Eukaryota</taxon>
        <taxon>Fungi</taxon>
        <taxon>Dikarya</taxon>
        <taxon>Basidiomycota</taxon>
        <taxon>Agaricomycotina</taxon>
        <taxon>Agaricomycetes</taxon>
        <taxon>Agaricomycetidae</taxon>
        <taxon>Agaricales</taxon>
        <taxon>Marasmiineae</taxon>
        <taxon>Marasmiaceae</taxon>
        <taxon>Marasmius</taxon>
    </lineage>
</organism>